<dbReference type="AlphaFoldDB" id="A0A1I5F151"/>
<proteinExistence type="predicted"/>
<dbReference type="STRING" id="398199.SAMN05421804_10351"/>
<sequence>MGRGTIEENKEQEENGEYMKKKVCIGMCLVLSLGIIYGCSSLDQTNEGMDPGTSVSMEEPEKFQVYPLGNGMHRILITNRFAEKNIESPDALYFYNEQYESHFLIKEEKKSEAWGSLSLEEYLSLSKESISARLEQVEEVFEVTLSFKPNQKEYYIRGTLEGKSITYAVEVIETEKDYIEMILWSFTENMEENKGYYEDLLRSFERMDVASENSKGEMNEPEL</sequence>
<gene>
    <name evidence="1" type="ORF">SAMN04488695_1255</name>
</gene>
<dbReference type="EMBL" id="FOVK01000025">
    <property type="protein sequence ID" value="SFO17326.1"/>
    <property type="molecule type" value="Genomic_DNA"/>
</dbReference>
<evidence type="ECO:0000313" key="2">
    <source>
        <dbReference type="Proteomes" id="UP000181899"/>
    </source>
</evidence>
<protein>
    <submittedName>
        <fullName evidence="1">Uncharacterized protein</fullName>
    </submittedName>
</protein>
<reference evidence="1 2" key="1">
    <citation type="submission" date="2016-10" db="EMBL/GenBank/DDBJ databases">
        <authorList>
            <person name="de Groot N.N."/>
        </authorList>
    </citation>
    <scope>NUCLEOTIDE SEQUENCE [LARGE SCALE GENOMIC DNA]</scope>
    <source>
        <strain evidence="1 2">ML2</strain>
    </source>
</reference>
<evidence type="ECO:0000313" key="1">
    <source>
        <dbReference type="EMBL" id="SFO17326.1"/>
    </source>
</evidence>
<name>A0A1I5F151_9CLOT</name>
<keyword evidence="2" id="KW-1185">Reference proteome</keyword>
<accession>A0A1I5F151</accession>
<dbReference type="Proteomes" id="UP000181899">
    <property type="component" value="Unassembled WGS sequence"/>
</dbReference>
<organism evidence="1 2">
    <name type="scientific">Proteiniclasticum ruminis</name>
    <dbReference type="NCBI Taxonomy" id="398199"/>
    <lineage>
        <taxon>Bacteria</taxon>
        <taxon>Bacillati</taxon>
        <taxon>Bacillota</taxon>
        <taxon>Clostridia</taxon>
        <taxon>Eubacteriales</taxon>
        <taxon>Clostridiaceae</taxon>
        <taxon>Proteiniclasticum</taxon>
    </lineage>
</organism>